<dbReference type="SUPFAM" id="SSF52540">
    <property type="entry name" value="P-loop containing nucleoside triphosphate hydrolases"/>
    <property type="match status" value="1"/>
</dbReference>
<dbReference type="Pfam" id="PF05970">
    <property type="entry name" value="PIF1"/>
    <property type="match status" value="1"/>
</dbReference>
<keyword evidence="1" id="KW-0547">Nucleotide-binding</keyword>
<dbReference type="OrthoDB" id="432234at2759"/>
<dbReference type="GO" id="GO:0006281">
    <property type="term" value="P:DNA repair"/>
    <property type="evidence" value="ECO:0007669"/>
    <property type="project" value="UniProtKB-KW"/>
</dbReference>
<dbReference type="Gene3D" id="3.40.50.300">
    <property type="entry name" value="P-loop containing nucleotide triphosphate hydrolases"/>
    <property type="match status" value="1"/>
</dbReference>
<dbReference type="InterPro" id="IPR027417">
    <property type="entry name" value="P-loop_NTPase"/>
</dbReference>
<dbReference type="PANTHER" id="PTHR47642">
    <property type="entry name" value="ATP-DEPENDENT DNA HELICASE"/>
    <property type="match status" value="1"/>
</dbReference>
<organism evidence="4 5">
    <name type="scientific">Dactylonectria macrodidyma</name>
    <dbReference type="NCBI Taxonomy" id="307937"/>
    <lineage>
        <taxon>Eukaryota</taxon>
        <taxon>Fungi</taxon>
        <taxon>Dikarya</taxon>
        <taxon>Ascomycota</taxon>
        <taxon>Pezizomycotina</taxon>
        <taxon>Sordariomycetes</taxon>
        <taxon>Hypocreomycetidae</taxon>
        <taxon>Hypocreales</taxon>
        <taxon>Nectriaceae</taxon>
        <taxon>Dactylonectria</taxon>
    </lineage>
</organism>
<evidence type="ECO:0000313" key="5">
    <source>
        <dbReference type="Proteomes" id="UP000738349"/>
    </source>
</evidence>
<feature type="region of interest" description="Disordered" evidence="2">
    <location>
        <begin position="237"/>
        <end position="287"/>
    </location>
</feature>
<dbReference type="GO" id="GO:0005524">
    <property type="term" value="F:ATP binding"/>
    <property type="evidence" value="ECO:0007669"/>
    <property type="project" value="UniProtKB-KW"/>
</dbReference>
<evidence type="ECO:0000256" key="2">
    <source>
        <dbReference type="SAM" id="MobiDB-lite"/>
    </source>
</evidence>
<comment type="similarity">
    <text evidence="1">Belongs to the helicase family.</text>
</comment>
<feature type="compositionally biased region" description="Polar residues" evidence="2">
    <location>
        <begin position="94"/>
        <end position="114"/>
    </location>
</feature>
<dbReference type="AlphaFoldDB" id="A0A9P9ESV4"/>
<proteinExistence type="inferred from homology"/>
<feature type="compositionally biased region" description="Basic and acidic residues" evidence="2">
    <location>
        <begin position="237"/>
        <end position="253"/>
    </location>
</feature>
<keyword evidence="1" id="KW-0233">DNA recombination</keyword>
<dbReference type="GO" id="GO:0043139">
    <property type="term" value="F:5'-3' DNA helicase activity"/>
    <property type="evidence" value="ECO:0007669"/>
    <property type="project" value="UniProtKB-EC"/>
</dbReference>
<name>A0A9P9ESV4_9HYPO</name>
<feature type="region of interest" description="Disordered" evidence="2">
    <location>
        <begin position="63"/>
        <end position="121"/>
    </location>
</feature>
<dbReference type="GO" id="GO:0000723">
    <property type="term" value="P:telomere maintenance"/>
    <property type="evidence" value="ECO:0007669"/>
    <property type="project" value="InterPro"/>
</dbReference>
<keyword evidence="5" id="KW-1185">Reference proteome</keyword>
<dbReference type="EMBL" id="JAGMUV010000009">
    <property type="protein sequence ID" value="KAH7143966.1"/>
    <property type="molecule type" value="Genomic_DNA"/>
</dbReference>
<keyword evidence="1" id="KW-0067">ATP-binding</keyword>
<dbReference type="InterPro" id="IPR010285">
    <property type="entry name" value="DNA_helicase_pif1-like_DEAD"/>
</dbReference>
<evidence type="ECO:0000256" key="1">
    <source>
        <dbReference type="RuleBase" id="RU363044"/>
    </source>
</evidence>
<dbReference type="EC" id="5.6.2.3" evidence="1"/>
<keyword evidence="1" id="KW-0227">DNA damage</keyword>
<feature type="compositionally biased region" description="Polar residues" evidence="2">
    <location>
        <begin position="201"/>
        <end position="216"/>
    </location>
</feature>
<feature type="region of interest" description="Disordered" evidence="2">
    <location>
        <begin position="304"/>
        <end position="333"/>
    </location>
</feature>
<sequence length="428" mass="46566">MTVGIARFLIRSSPTCGHFLGPTVHLAHVHTLGPSVSNRLDTMLAKAKEAYDANTPAHPKTLAKQLFPSSSPSSSNADIRDQLKKPGFGPASARTPQPLSNLHNARSTNATPSTVKLPPTATGRLASLYSAPHTIRQEPKVIDLTKPDAFAKAKEAVFFAEDDFSDDDNLDLDYEAPIALPNLPSMPASKPISFNSMPPPLRSTQSEVNIPWSSSPAHHFLHPTAQNTILENDTETSLKRVPSEDQDPIDSHVPKKAKRRVLPASFRQDDPDDEDQGPTMQTPVRQQKVSIFDASASALKEQKKQLKHQRQQKEDEAEQELDSPLGETRQATKSKMAYAPISLSDEQRHVMSMVVDQGRSVFFTGPAGTGKSVLMRAIISELKNKYAKDPERVAVTASTGLAACNIGGITLHSFSGNLLRYCASLSLS</sequence>
<feature type="domain" description="DNA helicase Pif1-like DEAD-box helicase" evidence="3">
    <location>
        <begin position="343"/>
        <end position="415"/>
    </location>
</feature>
<dbReference type="Proteomes" id="UP000738349">
    <property type="component" value="Unassembled WGS sequence"/>
</dbReference>
<dbReference type="GO" id="GO:0016787">
    <property type="term" value="F:hydrolase activity"/>
    <property type="evidence" value="ECO:0007669"/>
    <property type="project" value="UniProtKB-KW"/>
</dbReference>
<evidence type="ECO:0000313" key="4">
    <source>
        <dbReference type="EMBL" id="KAH7143966.1"/>
    </source>
</evidence>
<gene>
    <name evidence="4" type="ORF">EDB81DRAFT_513864</name>
</gene>
<feature type="region of interest" description="Disordered" evidence="2">
    <location>
        <begin position="201"/>
        <end position="220"/>
    </location>
</feature>
<comment type="catalytic activity">
    <reaction evidence="1">
        <text>ATP + H2O = ADP + phosphate + H(+)</text>
        <dbReference type="Rhea" id="RHEA:13065"/>
        <dbReference type="ChEBI" id="CHEBI:15377"/>
        <dbReference type="ChEBI" id="CHEBI:15378"/>
        <dbReference type="ChEBI" id="CHEBI:30616"/>
        <dbReference type="ChEBI" id="CHEBI:43474"/>
        <dbReference type="ChEBI" id="CHEBI:456216"/>
        <dbReference type="EC" id="5.6.2.3"/>
    </reaction>
</comment>
<dbReference type="InterPro" id="IPR051055">
    <property type="entry name" value="PIF1_helicase"/>
</dbReference>
<dbReference type="GO" id="GO:0006310">
    <property type="term" value="P:DNA recombination"/>
    <property type="evidence" value="ECO:0007669"/>
    <property type="project" value="UniProtKB-KW"/>
</dbReference>
<dbReference type="PANTHER" id="PTHR47642:SF5">
    <property type="entry name" value="ATP-DEPENDENT DNA HELICASE"/>
    <property type="match status" value="1"/>
</dbReference>
<accession>A0A9P9ESV4</accession>
<keyword evidence="1" id="KW-0347">Helicase</keyword>
<keyword evidence="1" id="KW-0234">DNA repair</keyword>
<protein>
    <recommendedName>
        <fullName evidence="1">ATP-dependent DNA helicase</fullName>
        <ecNumber evidence="1">5.6.2.3</ecNumber>
    </recommendedName>
</protein>
<comment type="caution">
    <text evidence="4">The sequence shown here is derived from an EMBL/GenBank/DDBJ whole genome shotgun (WGS) entry which is preliminary data.</text>
</comment>
<evidence type="ECO:0000259" key="3">
    <source>
        <dbReference type="Pfam" id="PF05970"/>
    </source>
</evidence>
<reference evidence="4" key="1">
    <citation type="journal article" date="2021" name="Nat. Commun.">
        <title>Genetic determinants of endophytism in the Arabidopsis root mycobiome.</title>
        <authorList>
            <person name="Mesny F."/>
            <person name="Miyauchi S."/>
            <person name="Thiergart T."/>
            <person name="Pickel B."/>
            <person name="Atanasova L."/>
            <person name="Karlsson M."/>
            <person name="Huettel B."/>
            <person name="Barry K.W."/>
            <person name="Haridas S."/>
            <person name="Chen C."/>
            <person name="Bauer D."/>
            <person name="Andreopoulos W."/>
            <person name="Pangilinan J."/>
            <person name="LaButti K."/>
            <person name="Riley R."/>
            <person name="Lipzen A."/>
            <person name="Clum A."/>
            <person name="Drula E."/>
            <person name="Henrissat B."/>
            <person name="Kohler A."/>
            <person name="Grigoriev I.V."/>
            <person name="Martin F.M."/>
            <person name="Hacquard S."/>
        </authorList>
    </citation>
    <scope>NUCLEOTIDE SEQUENCE</scope>
    <source>
        <strain evidence="4">MPI-CAGE-AT-0147</strain>
    </source>
</reference>
<keyword evidence="1" id="KW-0378">Hydrolase</keyword>
<comment type="cofactor">
    <cofactor evidence="1">
        <name>Mg(2+)</name>
        <dbReference type="ChEBI" id="CHEBI:18420"/>
    </cofactor>
</comment>
<feature type="compositionally biased region" description="Polar residues" evidence="2">
    <location>
        <begin position="278"/>
        <end position="287"/>
    </location>
</feature>